<evidence type="ECO:0000313" key="16">
    <source>
        <dbReference type="EMBL" id="PPQ28630.1"/>
    </source>
</evidence>
<dbReference type="InterPro" id="IPR026596">
    <property type="entry name" value="IspD/F"/>
</dbReference>
<feature type="site" description="Positions MEP for the nucleophilic attack" evidence="14">
    <location>
        <position position="162"/>
    </location>
</feature>
<dbReference type="GO" id="GO:0016114">
    <property type="term" value="P:terpenoid biosynthetic process"/>
    <property type="evidence" value="ECO:0007669"/>
    <property type="project" value="InterPro"/>
</dbReference>
<dbReference type="Proteomes" id="UP000239089">
    <property type="component" value="Unassembled WGS sequence"/>
</dbReference>
<feature type="domain" description="2-C-methyl-D-erythritol 2,4-cyclodiphosphate synthase" evidence="15">
    <location>
        <begin position="240"/>
        <end position="393"/>
    </location>
</feature>
<dbReference type="EMBL" id="NHSJ01000106">
    <property type="protein sequence ID" value="PPQ28630.1"/>
    <property type="molecule type" value="Genomic_DNA"/>
</dbReference>
<comment type="pathway">
    <text evidence="5 14">Isoprenoid biosynthesis; isopentenyl diphosphate biosynthesis via DXP pathway; isopentenyl diphosphate from 1-deoxy-D-xylulose 5-phosphate: step 2/6.</text>
</comment>
<dbReference type="SUPFAM" id="SSF53448">
    <property type="entry name" value="Nucleotide-diphospho-sugar transferases"/>
    <property type="match status" value="1"/>
</dbReference>
<dbReference type="HAMAP" id="MF_01520">
    <property type="entry name" value="IspDF"/>
    <property type="match status" value="1"/>
</dbReference>
<dbReference type="Pfam" id="PF01128">
    <property type="entry name" value="IspD"/>
    <property type="match status" value="1"/>
</dbReference>
<dbReference type="InterPro" id="IPR029044">
    <property type="entry name" value="Nucleotide-diphossugar_trans"/>
</dbReference>
<evidence type="ECO:0000259" key="15">
    <source>
        <dbReference type="Pfam" id="PF02542"/>
    </source>
</evidence>
<evidence type="ECO:0000256" key="14">
    <source>
        <dbReference type="HAMAP-Rule" id="MF_01520"/>
    </source>
</evidence>
<comment type="catalytic activity">
    <reaction evidence="1 14">
        <text>4-CDP-2-C-methyl-D-erythritol 2-phosphate = 2-C-methyl-D-erythritol 2,4-cyclic diphosphate + CMP</text>
        <dbReference type="Rhea" id="RHEA:23864"/>
        <dbReference type="ChEBI" id="CHEBI:57919"/>
        <dbReference type="ChEBI" id="CHEBI:58483"/>
        <dbReference type="ChEBI" id="CHEBI:60377"/>
        <dbReference type="EC" id="4.6.1.12"/>
    </reaction>
</comment>
<keyword evidence="12 14" id="KW-0456">Lyase</keyword>
<dbReference type="GO" id="GO:0050518">
    <property type="term" value="F:2-C-methyl-D-erythritol 4-phosphate cytidylyltransferase activity"/>
    <property type="evidence" value="ECO:0007669"/>
    <property type="project" value="UniProtKB-UniRule"/>
</dbReference>
<evidence type="ECO:0000256" key="3">
    <source>
        <dbReference type="ARBA" id="ARBA00001968"/>
    </source>
</evidence>
<feature type="binding site" evidence="14">
    <location>
        <position position="247"/>
    </location>
    <ligand>
        <name>a divalent metal cation</name>
        <dbReference type="ChEBI" id="CHEBI:60240"/>
    </ligand>
</feature>
<evidence type="ECO:0000256" key="6">
    <source>
        <dbReference type="ARBA" id="ARBA00008480"/>
    </source>
</evidence>
<feature type="site" description="Transition state stabilizer" evidence="14">
    <location>
        <position position="17"/>
    </location>
</feature>
<feature type="binding site" evidence="14">
    <location>
        <begin position="247"/>
        <end position="249"/>
    </location>
    <ligand>
        <name>4-CDP-2-C-methyl-D-erythritol 2-phosphate</name>
        <dbReference type="ChEBI" id="CHEBI:57919"/>
    </ligand>
</feature>
<dbReference type="Gene3D" id="3.30.1330.50">
    <property type="entry name" value="2-C-methyl-D-erythritol 2,4-cyclodiphosphate synthase"/>
    <property type="match status" value="1"/>
</dbReference>
<keyword evidence="9 14" id="KW-0548">Nucleotidyltransferase</keyword>
<reference evidence="16 17" key="1">
    <citation type="journal article" date="2018" name="Arch. Microbiol.">
        <title>New insights into the metabolic potential of the phototrophic purple bacterium Rhodopila globiformis DSM 161(T) from its draft genome sequence and evidence for a vanadium-dependent nitrogenase.</title>
        <authorList>
            <person name="Imhoff J.F."/>
            <person name="Rahn T."/>
            <person name="Kunzel S."/>
            <person name="Neulinger S.C."/>
        </authorList>
    </citation>
    <scope>NUCLEOTIDE SEQUENCE [LARGE SCALE GENOMIC DNA]</scope>
    <source>
        <strain evidence="16 17">DSM 16996</strain>
    </source>
</reference>
<feature type="binding site" evidence="14">
    <location>
        <position position="381"/>
    </location>
    <ligand>
        <name>4-CDP-2-C-methyl-D-erythritol 2-phosphate</name>
        <dbReference type="ChEBI" id="CHEBI:57919"/>
    </ligand>
</feature>
<keyword evidence="17" id="KW-1185">Reference proteome</keyword>
<evidence type="ECO:0000313" key="17">
    <source>
        <dbReference type="Proteomes" id="UP000239089"/>
    </source>
</evidence>
<gene>
    <name evidence="14 16" type="primary">ispDF</name>
    <name evidence="16" type="ORF">CCR94_17470</name>
</gene>
<feature type="site" description="Positions MEP for the nucleophilic attack" evidence="14">
    <location>
        <position position="219"/>
    </location>
</feature>
<evidence type="ECO:0000256" key="10">
    <source>
        <dbReference type="ARBA" id="ARBA00022723"/>
    </source>
</evidence>
<evidence type="ECO:0000256" key="8">
    <source>
        <dbReference type="ARBA" id="ARBA00022679"/>
    </source>
</evidence>
<feature type="binding site" evidence="14">
    <location>
        <position position="249"/>
    </location>
    <ligand>
        <name>a divalent metal cation</name>
        <dbReference type="ChEBI" id="CHEBI:60240"/>
    </ligand>
</feature>
<feature type="binding site" evidence="14">
    <location>
        <begin position="371"/>
        <end position="374"/>
    </location>
    <ligand>
        <name>4-CDP-2-C-methyl-D-erythritol 2-phosphate</name>
        <dbReference type="ChEBI" id="CHEBI:57919"/>
    </ligand>
</feature>
<evidence type="ECO:0000256" key="1">
    <source>
        <dbReference type="ARBA" id="ARBA00000200"/>
    </source>
</evidence>
<evidence type="ECO:0000256" key="11">
    <source>
        <dbReference type="ARBA" id="ARBA00023229"/>
    </source>
</evidence>
<comment type="similarity">
    <text evidence="7">Belongs to the IspD/TarI cytidylyltransferase family. IspD subfamily.</text>
</comment>
<organism evidence="16 17">
    <name type="scientific">Rhodoblastus sphagnicola</name>
    <dbReference type="NCBI Taxonomy" id="333368"/>
    <lineage>
        <taxon>Bacteria</taxon>
        <taxon>Pseudomonadati</taxon>
        <taxon>Pseudomonadota</taxon>
        <taxon>Alphaproteobacteria</taxon>
        <taxon>Hyphomicrobiales</taxon>
        <taxon>Rhodoblastaceae</taxon>
        <taxon>Rhodoblastus</taxon>
    </lineage>
</organism>
<dbReference type="InterPro" id="IPR001228">
    <property type="entry name" value="IspD"/>
</dbReference>
<dbReference type="EC" id="4.6.1.12" evidence="14"/>
<dbReference type="AlphaFoldDB" id="A0A2S6N207"/>
<dbReference type="NCBIfam" id="TIGR00453">
    <property type="entry name" value="ispD"/>
    <property type="match status" value="1"/>
</dbReference>
<evidence type="ECO:0000256" key="12">
    <source>
        <dbReference type="ARBA" id="ARBA00023239"/>
    </source>
</evidence>
<feature type="site" description="Transition state stabilizer" evidence="14">
    <location>
        <position position="24"/>
    </location>
</feature>
<dbReference type="OrthoDB" id="9804336at2"/>
<comment type="function">
    <text evidence="14">Bifunctional enzyme that catalyzes the formation of 4-diphosphocytidyl-2-C-methyl-D-erythritol from CTP and 2-C-methyl-D-erythritol 4-phosphate (MEP) (IspD), and catalyzes the conversion of 4-diphosphocytidyl-2-C-methyl-D-erythritol 2-phosphate (CDP-ME2P) to 2-C-methyl-D-erythritol 2,4-cyclodiphosphate (ME-CPP) with a corresponding release of cytidine 5-monophosphate (CMP) (IspF).</text>
</comment>
<keyword evidence="11 14" id="KW-0414">Isoprene biosynthesis</keyword>
<dbReference type="Pfam" id="PF02542">
    <property type="entry name" value="YgbB"/>
    <property type="match status" value="1"/>
</dbReference>
<feature type="region of interest" description="2-C-methyl-D-erythritol 2,4-cyclodiphosphate synthase" evidence="14">
    <location>
        <begin position="241"/>
        <end position="396"/>
    </location>
</feature>
<feature type="site" description="Transition state stabilizer" evidence="14">
    <location>
        <position position="372"/>
    </location>
</feature>
<dbReference type="UniPathway" id="UPA00056">
    <property type="reaction ID" value="UER00093"/>
</dbReference>
<comment type="caution">
    <text evidence="16">The sequence shown here is derived from an EMBL/GenBank/DDBJ whole genome shotgun (WGS) entry which is preliminary data.</text>
</comment>
<dbReference type="HAMAP" id="MF_00108">
    <property type="entry name" value="IspD"/>
    <property type="match status" value="1"/>
</dbReference>
<proteinExistence type="inferred from homology"/>
<dbReference type="InterPro" id="IPR020555">
    <property type="entry name" value="MECDP_synthase_CS"/>
</dbReference>
<sequence length="396" mass="41818">MVERCVFLVVAAGRGSRAGAGGPKQYRDLGGRQVLTRTLEALLTAAPSSQAKVVIHADDRDLYDAAVAPLKPDLRARLLEPTIGGATRQESVCNGLDALAPLCDDDDDVLIHDAARPFASPALIDRALHAAREKGAAIPGLAVTDTIKQVAEDSRIVATPERASLRAVQTPQAFRFGLIHKAHLSARAAGASELTDDAAVAEWAGHCVFIFPGDTENGKLTTMEDFLHAELKLLENLPDIRTGMGFDVHALGEGDHVWLGGVKIPHNQGLIGHSDADVLLHAITDAVLGAIADGDIGAHFPPTDEKWRGASSDQFLAHAVALVAAKGGRVAHIDATLICERPKVGPHRDAIRARIAEIMGLPLDRVAVKATTSEKLGFTGRQEGIAAQAIATVRLP</sequence>
<comment type="caution">
    <text evidence="14">Lacks conserved residue(s) required for the propagation of feature annotation.</text>
</comment>
<dbReference type="EC" id="2.7.7.60" evidence="14"/>
<keyword evidence="13 14" id="KW-0511">Multifunctional enzyme</keyword>
<accession>A0A2S6N207</accession>
<name>A0A2S6N207_9HYPH</name>
<keyword evidence="8 14" id="KW-0808">Transferase</keyword>
<comment type="similarity">
    <text evidence="14">In the C-terminal section; belongs to the IspF family.</text>
</comment>
<dbReference type="InterPro" id="IPR036571">
    <property type="entry name" value="MECDP_synthase_sf"/>
</dbReference>
<comment type="similarity">
    <text evidence="14">In the N-terminal section; belongs to the IspD/TarI cytidylyltransferase family. IspD subfamily.</text>
</comment>
<dbReference type="SUPFAM" id="SSF69765">
    <property type="entry name" value="IpsF-like"/>
    <property type="match status" value="1"/>
</dbReference>
<dbReference type="InterPro" id="IPR018294">
    <property type="entry name" value="ISPD_synthase_CS"/>
</dbReference>
<feature type="binding site" evidence="14">
    <location>
        <position position="281"/>
    </location>
    <ligand>
        <name>a divalent metal cation</name>
        <dbReference type="ChEBI" id="CHEBI:60240"/>
    </ligand>
</feature>
<evidence type="ECO:0000256" key="13">
    <source>
        <dbReference type="ARBA" id="ARBA00023268"/>
    </source>
</evidence>
<dbReference type="PANTHER" id="PTHR43181">
    <property type="entry name" value="2-C-METHYL-D-ERYTHRITOL 2,4-CYCLODIPHOSPHATE SYNTHASE, CHLOROPLASTIC"/>
    <property type="match status" value="1"/>
</dbReference>
<evidence type="ECO:0000256" key="7">
    <source>
        <dbReference type="ARBA" id="ARBA00009789"/>
    </source>
</evidence>
<dbReference type="PROSITE" id="PS01295">
    <property type="entry name" value="ISPD"/>
    <property type="match status" value="1"/>
</dbReference>
<feature type="site" description="Transition state stabilizer" evidence="14">
    <location>
        <position position="273"/>
    </location>
</feature>
<dbReference type="GO" id="GO:0008685">
    <property type="term" value="F:2-C-methyl-D-erythritol 2,4-cyclodiphosphate synthase activity"/>
    <property type="evidence" value="ECO:0007669"/>
    <property type="project" value="UniProtKB-UniRule"/>
</dbReference>
<feature type="binding site" evidence="14">
    <location>
        <position position="378"/>
    </location>
    <ligand>
        <name>4-CDP-2-C-methyl-D-erythritol 2-phosphate</name>
        <dbReference type="ChEBI" id="CHEBI:57919"/>
    </ligand>
</feature>
<evidence type="ECO:0000256" key="5">
    <source>
        <dbReference type="ARBA" id="ARBA00004787"/>
    </source>
</evidence>
<dbReference type="CDD" id="cd00554">
    <property type="entry name" value="MECDP_synthase"/>
    <property type="match status" value="1"/>
</dbReference>
<feature type="binding site" evidence="14">
    <location>
        <begin position="295"/>
        <end position="297"/>
    </location>
    <ligand>
        <name>4-CDP-2-C-methyl-D-erythritol 2-phosphate</name>
        <dbReference type="ChEBI" id="CHEBI:57919"/>
    </ligand>
</feature>
<dbReference type="PANTHER" id="PTHR43181:SF1">
    <property type="entry name" value="2-C-METHYL-D-ERYTHRITOL 2,4-CYCLODIPHOSPHATE SYNTHASE, CHLOROPLASTIC"/>
    <property type="match status" value="1"/>
</dbReference>
<dbReference type="GO" id="GO:0046872">
    <property type="term" value="F:metal ion binding"/>
    <property type="evidence" value="ECO:0007669"/>
    <property type="project" value="UniProtKB-KW"/>
</dbReference>
<dbReference type="RefSeq" id="WP_104509131.1">
    <property type="nucleotide sequence ID" value="NZ_JACIGC010000006.1"/>
</dbReference>
<feature type="binding site" evidence="14">
    <location>
        <begin position="273"/>
        <end position="274"/>
    </location>
    <ligand>
        <name>4-CDP-2-C-methyl-D-erythritol 2-phosphate</name>
        <dbReference type="ChEBI" id="CHEBI:57919"/>
    </ligand>
</feature>
<dbReference type="FunFam" id="3.90.550.10:FF:000003">
    <property type="entry name" value="2-C-methyl-D-erythritol 4-phosphate cytidylyltransferase"/>
    <property type="match status" value="1"/>
</dbReference>
<keyword evidence="10 14" id="KW-0479">Metal-binding</keyword>
<dbReference type="InterPro" id="IPR034683">
    <property type="entry name" value="IspD/TarI"/>
</dbReference>
<dbReference type="InterPro" id="IPR003526">
    <property type="entry name" value="MECDP_synthase"/>
</dbReference>
<dbReference type="HAMAP" id="MF_00107">
    <property type="entry name" value="IspF"/>
    <property type="match status" value="1"/>
</dbReference>
<dbReference type="GO" id="GO:0019288">
    <property type="term" value="P:isopentenyl diphosphate biosynthetic process, methylerythritol 4-phosphate pathway"/>
    <property type="evidence" value="ECO:0007669"/>
    <property type="project" value="UniProtKB-UniRule"/>
</dbReference>
<feature type="region of interest" description="2-C-methyl-D-erythritol 4-phosphate cytidylyltransferase" evidence="14">
    <location>
        <begin position="1"/>
        <end position="240"/>
    </location>
</feature>
<comment type="cofactor">
    <cofactor evidence="3 14">
        <name>a divalent metal cation</name>
        <dbReference type="ChEBI" id="CHEBI:60240"/>
    </cofactor>
</comment>
<dbReference type="NCBIfam" id="NF006899">
    <property type="entry name" value="PRK09382.1"/>
    <property type="match status" value="1"/>
</dbReference>
<comment type="similarity">
    <text evidence="6">Belongs to the IspF family.</text>
</comment>
<dbReference type="NCBIfam" id="TIGR00151">
    <property type="entry name" value="ispF"/>
    <property type="match status" value="1"/>
</dbReference>
<dbReference type="CDD" id="cd02516">
    <property type="entry name" value="CDP-ME_synthetase"/>
    <property type="match status" value="1"/>
</dbReference>
<comment type="pathway">
    <text evidence="4 14">Isoprenoid biosynthesis; isopentenyl diphosphate biosynthesis via DXP pathway; isopentenyl diphosphate from 1-deoxy-D-xylulose 5-phosphate: step 4/6.</text>
</comment>
<dbReference type="FunFam" id="3.30.1330.50:FF:000003">
    <property type="entry name" value="2-C-methyl-D-erythritol 2,4-cyclodiphosphate synthase"/>
    <property type="match status" value="1"/>
</dbReference>
<protein>
    <recommendedName>
        <fullName evidence="14">Bifunctional enzyme IspD/IspF</fullName>
    </recommendedName>
    <domain>
        <recommendedName>
            <fullName evidence="14">2-C-methyl-D-erythritol 4-phosphate cytidylyltransferase</fullName>
            <ecNumber evidence="14">2.7.7.60</ecNumber>
        </recommendedName>
        <alternativeName>
            <fullName evidence="14">4-diphosphocytidyl-2C-methyl-D-erythritol synthase</fullName>
        </alternativeName>
        <alternativeName>
            <fullName evidence="14">MEP cytidylyltransferase</fullName>
            <shortName evidence="14">MCT</shortName>
        </alternativeName>
    </domain>
    <domain>
        <recommendedName>
            <fullName evidence="14">2-C-methyl-D-erythritol 2,4-cyclodiphosphate synthase</fullName>
            <shortName evidence="14">MECDP-synthase</shortName>
            <shortName evidence="14">MECPP-synthase</shortName>
            <shortName evidence="14">MECPS</shortName>
            <ecNumber evidence="14">4.6.1.12</ecNumber>
        </recommendedName>
    </domain>
</protein>
<evidence type="ECO:0000256" key="2">
    <source>
        <dbReference type="ARBA" id="ARBA00001282"/>
    </source>
</evidence>
<evidence type="ECO:0000256" key="4">
    <source>
        <dbReference type="ARBA" id="ARBA00004709"/>
    </source>
</evidence>
<dbReference type="PROSITE" id="PS01350">
    <property type="entry name" value="ISPF"/>
    <property type="match status" value="1"/>
</dbReference>
<evidence type="ECO:0000256" key="9">
    <source>
        <dbReference type="ARBA" id="ARBA00022695"/>
    </source>
</evidence>
<dbReference type="Gene3D" id="3.90.550.10">
    <property type="entry name" value="Spore Coat Polysaccharide Biosynthesis Protein SpsA, Chain A"/>
    <property type="match status" value="1"/>
</dbReference>
<comment type="catalytic activity">
    <reaction evidence="2 14">
        <text>2-C-methyl-D-erythritol 4-phosphate + CTP + H(+) = 4-CDP-2-C-methyl-D-erythritol + diphosphate</text>
        <dbReference type="Rhea" id="RHEA:13429"/>
        <dbReference type="ChEBI" id="CHEBI:15378"/>
        <dbReference type="ChEBI" id="CHEBI:33019"/>
        <dbReference type="ChEBI" id="CHEBI:37563"/>
        <dbReference type="ChEBI" id="CHEBI:57823"/>
        <dbReference type="ChEBI" id="CHEBI:58262"/>
        <dbReference type="EC" id="2.7.7.60"/>
    </reaction>
</comment>